<dbReference type="PANTHER" id="PTHR32432:SF3">
    <property type="entry name" value="ETHANOLAMINE UTILIZATION PROTEIN EUTJ"/>
    <property type="match status" value="1"/>
</dbReference>
<accession>A0ABN4HUH7</accession>
<gene>
    <name evidence="1" type="ORF">F506_03275</name>
</gene>
<proteinExistence type="predicted"/>
<name>A0ABN4HUH7_9BURK</name>
<dbReference type="SUPFAM" id="SSF53067">
    <property type="entry name" value="Actin-like ATPase domain"/>
    <property type="match status" value="2"/>
</dbReference>
<dbReference type="Gene3D" id="3.30.420.40">
    <property type="match status" value="2"/>
</dbReference>
<reference evidence="2" key="1">
    <citation type="journal article" date="2015" name="Genome Announc.">
        <title>Complete Genome Sequence of Herbaspirillum hiltneri N3 (DSM 17495), Isolated from Surface-Sterilized Wheat Roots.</title>
        <authorList>
            <person name="Guizelini D."/>
            <person name="Saizaki P.M."/>
            <person name="Coimbra N.A."/>
            <person name="Weiss V.A."/>
            <person name="Faoro H."/>
            <person name="Sfeir M.Z."/>
            <person name="Baura V.A."/>
            <person name="Monteiro R.A."/>
            <person name="Chubatsu L.S."/>
            <person name="Souza E.M."/>
            <person name="Cruz L.M."/>
            <person name="Pedrosa F.O."/>
            <person name="Raittz R.T."/>
            <person name="Marchaukoski J.N."/>
            <person name="Steffens M.B."/>
        </authorList>
    </citation>
    <scope>NUCLEOTIDE SEQUENCE [LARGE SCALE GENOMIC DNA]</scope>
    <source>
        <strain evidence="2">N3</strain>
    </source>
</reference>
<dbReference type="Proteomes" id="UP000063429">
    <property type="component" value="Chromosome"/>
</dbReference>
<dbReference type="EMBL" id="CP011409">
    <property type="protein sequence ID" value="AKZ61817.1"/>
    <property type="molecule type" value="Genomic_DNA"/>
</dbReference>
<keyword evidence="2" id="KW-1185">Reference proteome</keyword>
<dbReference type="InterPro" id="IPR005883">
    <property type="entry name" value="PilM"/>
</dbReference>
<protein>
    <recommendedName>
        <fullName evidence="3">Type IV pilus assembly protein PilM</fullName>
    </recommendedName>
</protein>
<dbReference type="Gene3D" id="3.30.1490.300">
    <property type="match status" value="1"/>
</dbReference>
<dbReference type="Pfam" id="PF11104">
    <property type="entry name" value="PilM_2"/>
    <property type="match status" value="1"/>
</dbReference>
<organism evidence="1 2">
    <name type="scientific">Herbaspirillum hiltneri N3</name>
    <dbReference type="NCBI Taxonomy" id="1262470"/>
    <lineage>
        <taxon>Bacteria</taxon>
        <taxon>Pseudomonadati</taxon>
        <taxon>Pseudomonadota</taxon>
        <taxon>Betaproteobacteria</taxon>
        <taxon>Burkholderiales</taxon>
        <taxon>Oxalobacteraceae</taxon>
        <taxon>Herbaspirillum</taxon>
    </lineage>
</organism>
<dbReference type="InterPro" id="IPR043129">
    <property type="entry name" value="ATPase_NBD"/>
</dbReference>
<dbReference type="NCBIfam" id="TIGR01175">
    <property type="entry name" value="pilM"/>
    <property type="match status" value="1"/>
</dbReference>
<dbReference type="RefSeq" id="WP_053195318.1">
    <property type="nucleotide sequence ID" value="NZ_CP011409.1"/>
</dbReference>
<sequence length="323" mass="33816">MVGLDIGRSEVRMAEFSGHSAQAAQLEYCAREALPDGAIGDEGISNLRQVMEAASRLWGKSGSQARQVAIAIPSASTITQILALPAGSSQAQHTALAERHIESLLPYPLVQALLDFRIIGPTPNAPGQLDMLIAATRRDDVEDRIAVAESLGLQAVVADIESHAALAALTGTTAAAHTSSAFALANLETHGALLSLCRHGRIAGERQLAIGHRQLQRDLQQYDGDQPEVLATYLAHAAGQIARAMQTLQQQTSLAPENILLTGPGASIPGMVEAVREHTAISTAVATPFAGMALAPAIDRAQLAADAPACVTACGLALRRFDR</sequence>
<evidence type="ECO:0008006" key="3">
    <source>
        <dbReference type="Google" id="ProtNLM"/>
    </source>
</evidence>
<dbReference type="PIRSF" id="PIRSF019169">
    <property type="entry name" value="PilM"/>
    <property type="match status" value="1"/>
</dbReference>
<dbReference type="InterPro" id="IPR050696">
    <property type="entry name" value="FtsA/MreB"/>
</dbReference>
<evidence type="ECO:0000313" key="2">
    <source>
        <dbReference type="Proteomes" id="UP000063429"/>
    </source>
</evidence>
<evidence type="ECO:0000313" key="1">
    <source>
        <dbReference type="EMBL" id="AKZ61817.1"/>
    </source>
</evidence>
<dbReference type="PANTHER" id="PTHR32432">
    <property type="entry name" value="CELL DIVISION PROTEIN FTSA-RELATED"/>
    <property type="match status" value="1"/>
</dbReference>